<dbReference type="GO" id="GO:0005886">
    <property type="term" value="C:plasma membrane"/>
    <property type="evidence" value="ECO:0007669"/>
    <property type="project" value="UniProtKB-SubCell"/>
</dbReference>
<feature type="transmembrane region" description="Helical" evidence="6">
    <location>
        <begin position="36"/>
        <end position="53"/>
    </location>
</feature>
<dbReference type="PANTHER" id="PTHR42709">
    <property type="entry name" value="ALKALINE PHOSPHATASE LIKE PROTEIN"/>
    <property type="match status" value="1"/>
</dbReference>
<evidence type="ECO:0000313" key="9">
    <source>
        <dbReference type="Proteomes" id="UP000037643"/>
    </source>
</evidence>
<dbReference type="InterPro" id="IPR032816">
    <property type="entry name" value="VTT_dom"/>
</dbReference>
<feature type="transmembrane region" description="Helical" evidence="6">
    <location>
        <begin position="84"/>
        <end position="101"/>
    </location>
</feature>
<keyword evidence="2" id="KW-1003">Cell membrane</keyword>
<protein>
    <recommendedName>
        <fullName evidence="7">VTT domain-containing protein</fullName>
    </recommendedName>
</protein>
<keyword evidence="9" id="KW-1185">Reference proteome</keyword>
<dbReference type="STRING" id="543877.AM2010_416"/>
<evidence type="ECO:0000256" key="1">
    <source>
        <dbReference type="ARBA" id="ARBA00004651"/>
    </source>
</evidence>
<dbReference type="Pfam" id="PF09335">
    <property type="entry name" value="VTT_dom"/>
    <property type="match status" value="1"/>
</dbReference>
<dbReference type="AlphaFoldDB" id="A0A0G3X7X9"/>
<dbReference type="EMBL" id="CP011805">
    <property type="protein sequence ID" value="AKM06503.1"/>
    <property type="molecule type" value="Genomic_DNA"/>
</dbReference>
<dbReference type="InterPro" id="IPR051311">
    <property type="entry name" value="DedA_domain"/>
</dbReference>
<dbReference type="KEGG" id="amx:AM2010_416"/>
<keyword evidence="3 6" id="KW-0812">Transmembrane</keyword>
<evidence type="ECO:0000256" key="6">
    <source>
        <dbReference type="SAM" id="Phobius"/>
    </source>
</evidence>
<evidence type="ECO:0000256" key="3">
    <source>
        <dbReference type="ARBA" id="ARBA00022692"/>
    </source>
</evidence>
<dbReference type="RefSeq" id="WP_047805663.1">
    <property type="nucleotide sequence ID" value="NZ_CP011805.1"/>
</dbReference>
<evidence type="ECO:0000256" key="5">
    <source>
        <dbReference type="ARBA" id="ARBA00023136"/>
    </source>
</evidence>
<reference evidence="8 9" key="1">
    <citation type="submission" date="2015-06" db="EMBL/GenBank/DDBJ databases">
        <authorList>
            <person name="Kim K.M."/>
        </authorList>
    </citation>
    <scope>NUCLEOTIDE SEQUENCE [LARGE SCALE GENOMIC DNA]</scope>
    <source>
        <strain evidence="8 9">KCTC 22370</strain>
    </source>
</reference>
<dbReference type="Proteomes" id="UP000037643">
    <property type="component" value="Chromosome"/>
</dbReference>
<organism evidence="8 9">
    <name type="scientific">Pelagerythrobacter marensis</name>
    <dbReference type="NCBI Taxonomy" id="543877"/>
    <lineage>
        <taxon>Bacteria</taxon>
        <taxon>Pseudomonadati</taxon>
        <taxon>Pseudomonadota</taxon>
        <taxon>Alphaproteobacteria</taxon>
        <taxon>Sphingomonadales</taxon>
        <taxon>Erythrobacteraceae</taxon>
        <taxon>Pelagerythrobacter</taxon>
    </lineage>
</organism>
<evidence type="ECO:0000259" key="7">
    <source>
        <dbReference type="Pfam" id="PF09335"/>
    </source>
</evidence>
<keyword evidence="5 6" id="KW-0472">Membrane</keyword>
<dbReference type="PANTHER" id="PTHR42709:SF6">
    <property type="entry name" value="UNDECAPRENYL PHOSPHATE TRANSPORTER A"/>
    <property type="match status" value="1"/>
</dbReference>
<name>A0A0G3X7X9_9SPHN</name>
<proteinExistence type="predicted"/>
<evidence type="ECO:0000256" key="4">
    <source>
        <dbReference type="ARBA" id="ARBA00022989"/>
    </source>
</evidence>
<dbReference type="OrthoDB" id="284062at2"/>
<feature type="transmembrane region" description="Helical" evidence="6">
    <location>
        <begin position="60"/>
        <end position="78"/>
    </location>
</feature>
<evidence type="ECO:0000313" key="8">
    <source>
        <dbReference type="EMBL" id="AKM06503.1"/>
    </source>
</evidence>
<keyword evidence="4 6" id="KW-1133">Transmembrane helix</keyword>
<feature type="domain" description="VTT" evidence="7">
    <location>
        <begin position="64"/>
        <end position="181"/>
    </location>
</feature>
<feature type="transmembrane region" description="Helical" evidence="6">
    <location>
        <begin position="161"/>
        <end position="179"/>
    </location>
</feature>
<gene>
    <name evidence="8" type="ORF">AM2010_416</name>
</gene>
<dbReference type="PATRIC" id="fig|543877.4.peg.419"/>
<feature type="transmembrane region" description="Helical" evidence="6">
    <location>
        <begin position="191"/>
        <end position="209"/>
    </location>
</feature>
<sequence>MRPLLKAMLTLAAVFASTFLIGRALGILTRDNVQAWLEAASALSAATVFALVVGLLFVDLFVAVPTLTIMILGGYFLGWELGTLAALAGSALAAFGGYALCRRWGDGALRVIVRDEEQRREIRATFERNGPGMILLARAAPILPEVTACMAGATHMPPARFALFWAIGTLPYAAIAAYAGSISTIDDPMPAIYAALTLYAAMWAGWMWFRRRAARSAGNDHSIIQS</sequence>
<evidence type="ECO:0000256" key="2">
    <source>
        <dbReference type="ARBA" id="ARBA00022475"/>
    </source>
</evidence>
<comment type="subcellular location">
    <subcellularLocation>
        <location evidence="1">Cell membrane</location>
        <topology evidence="1">Multi-pass membrane protein</topology>
    </subcellularLocation>
</comment>
<accession>A0A0G3X7X9</accession>